<dbReference type="Proteomes" id="UP001244341">
    <property type="component" value="Chromosome 16b"/>
</dbReference>
<accession>A0ABY8USQ5</accession>
<dbReference type="PANTHER" id="PTHR45752:SF187">
    <property type="entry name" value="LEUCINE-RICH REPEAT AND IQ DOMAIN-CONTAINING PROTEIN 4"/>
    <property type="match status" value="1"/>
</dbReference>
<protein>
    <submittedName>
        <fullName evidence="3">Uncharacterized protein</fullName>
    </submittedName>
</protein>
<dbReference type="PANTHER" id="PTHR45752">
    <property type="entry name" value="LEUCINE-RICH REPEAT-CONTAINING"/>
    <property type="match status" value="1"/>
</dbReference>
<dbReference type="InterPro" id="IPR050715">
    <property type="entry name" value="LRR-SigEffector_domain"/>
</dbReference>
<organism evidence="3 4">
    <name type="scientific">Tetradesmus obliquus</name>
    <name type="common">Green alga</name>
    <name type="synonym">Acutodesmus obliquus</name>
    <dbReference type="NCBI Taxonomy" id="3088"/>
    <lineage>
        <taxon>Eukaryota</taxon>
        <taxon>Viridiplantae</taxon>
        <taxon>Chlorophyta</taxon>
        <taxon>core chlorophytes</taxon>
        <taxon>Chlorophyceae</taxon>
        <taxon>CS clade</taxon>
        <taxon>Sphaeropleales</taxon>
        <taxon>Scenedesmaceae</taxon>
        <taxon>Tetradesmus</taxon>
    </lineage>
</organism>
<keyword evidence="4" id="KW-1185">Reference proteome</keyword>
<comment type="subcellular location">
    <subcellularLocation>
        <location evidence="1">Cytoplasm</location>
        <location evidence="1">Cytoskeleton</location>
        <location evidence="1">Cilium axoneme</location>
    </subcellularLocation>
</comment>
<name>A0ABY8USQ5_TETOB</name>
<dbReference type="SUPFAM" id="SSF52047">
    <property type="entry name" value="RNI-like"/>
    <property type="match status" value="1"/>
</dbReference>
<feature type="region of interest" description="Disordered" evidence="2">
    <location>
        <begin position="43"/>
        <end position="66"/>
    </location>
</feature>
<evidence type="ECO:0000256" key="1">
    <source>
        <dbReference type="ARBA" id="ARBA00004430"/>
    </source>
</evidence>
<dbReference type="InterPro" id="IPR032675">
    <property type="entry name" value="LRR_dom_sf"/>
</dbReference>
<feature type="compositionally biased region" description="Low complexity" evidence="2">
    <location>
        <begin position="466"/>
        <end position="477"/>
    </location>
</feature>
<evidence type="ECO:0000256" key="2">
    <source>
        <dbReference type="SAM" id="MobiDB-lite"/>
    </source>
</evidence>
<proteinExistence type="predicted"/>
<dbReference type="EMBL" id="CP126223">
    <property type="protein sequence ID" value="WIA23372.1"/>
    <property type="molecule type" value="Genomic_DNA"/>
</dbReference>
<dbReference type="Gene3D" id="3.80.10.10">
    <property type="entry name" value="Ribonuclease Inhibitor"/>
    <property type="match status" value="1"/>
</dbReference>
<evidence type="ECO:0000313" key="3">
    <source>
        <dbReference type="EMBL" id="WIA23372.1"/>
    </source>
</evidence>
<reference evidence="3 4" key="1">
    <citation type="submission" date="2023-05" db="EMBL/GenBank/DDBJ databases">
        <title>A 100% complete, gapless, phased diploid assembly of the Scenedesmus obliquus UTEX 3031 genome.</title>
        <authorList>
            <person name="Biondi T.C."/>
            <person name="Hanschen E.R."/>
            <person name="Kwon T."/>
            <person name="Eng W."/>
            <person name="Kruse C.P.S."/>
            <person name="Koehler S.I."/>
            <person name="Kunde Y."/>
            <person name="Gleasner C.D."/>
            <person name="You Mak K.T."/>
            <person name="Polle J."/>
            <person name="Hovde B.T."/>
            <person name="Starkenburg S.R."/>
        </authorList>
    </citation>
    <scope>NUCLEOTIDE SEQUENCE [LARGE SCALE GENOMIC DNA]</scope>
    <source>
        <strain evidence="3 4">DOE0152z</strain>
    </source>
</reference>
<feature type="region of interest" description="Disordered" evidence="2">
    <location>
        <begin position="466"/>
        <end position="509"/>
    </location>
</feature>
<sequence length="577" mass="62271">MEHTAAHWDSVAPESLQVVGTCQLAGFESLKPEDQQKVVAALGGSGAAPPAPAPPPAAADAQAAVTAASSPPAPHLSAILLPHLPLLDALLQDPRSICSLMCTDMELLQTLKSACKGRLQLSFDSNSSTHEEQLAAWLGGEHCCGAELLAGQLQLLLLREEALYEGGEPCTETDGRPGWCWPDFRQRQEAASYASASILQALQAASQLTHLALIRDSLEAFAGCSAAIAALAGLTSLRSISISSWDFSVCPAPLFRALQGLTSLTRLTVSRVTGTSKLRYLPQSLLSLDLGVCSSGICLSHLTNLTSLRTDKLFSLEAGDLLPASLQQLAIGEINSVQRLVGLTGLRDLSAYASHVPQLRLQRLARSLTQLTRVQLCYQSGADDAAAAWPLLPLQHLELQEVDAVTDATIQPATLQQIGNLTQLTYLYIQRLDSVQADTWEVASVLGNLRQLRGLRLWAAGPWPQRRAQQQQQQQQQRHAEPMVTAGSTAGAADEDRRQFDAASSQAGPAGRRRLAGELRCLRSLFVEYSREVEDGVLPVLLRELTVLTELDVRYTGVSEAGRQYLQQLTRLQQLQL</sequence>
<evidence type="ECO:0000313" key="4">
    <source>
        <dbReference type="Proteomes" id="UP001244341"/>
    </source>
</evidence>
<gene>
    <name evidence="3" type="ORF">OEZ85_000135</name>
</gene>